<dbReference type="InterPro" id="IPR051785">
    <property type="entry name" value="MMCE/EMCE_epimerase"/>
</dbReference>
<evidence type="ECO:0000313" key="5">
    <source>
        <dbReference type="Proteomes" id="UP000248044"/>
    </source>
</evidence>
<dbReference type="InterPro" id="IPR029068">
    <property type="entry name" value="Glyas_Bleomycin-R_OHBP_Dase"/>
</dbReference>
<dbReference type="PROSITE" id="PS51819">
    <property type="entry name" value="VOC"/>
    <property type="match status" value="1"/>
</dbReference>
<dbReference type="EMBL" id="CP029289">
    <property type="protein sequence ID" value="AWR93363.1"/>
    <property type="molecule type" value="Genomic_DNA"/>
</dbReference>
<dbReference type="PROSITE" id="PS00934">
    <property type="entry name" value="GLYOXALASE_I_1"/>
    <property type="match status" value="1"/>
</dbReference>
<organism evidence="4 5">
    <name type="scientific">Acidianus brierleyi</name>
    <dbReference type="NCBI Taxonomy" id="41673"/>
    <lineage>
        <taxon>Archaea</taxon>
        <taxon>Thermoproteota</taxon>
        <taxon>Thermoprotei</taxon>
        <taxon>Sulfolobales</taxon>
        <taxon>Sulfolobaceae</taxon>
        <taxon>Acidianus</taxon>
    </lineage>
</organism>
<sequence>MESENVDHIGIVVENLENAINFYQEKFGMKVIDKEILEDRGLKVAFMIGKNGETALELLEPVNHEDLNNTIAKFLKNRGPGLHHIAIRVSNIEMSLKDLQNEGLTLIDKEPRKGARGHLVAFIHPKSSMGTLIELVQER</sequence>
<gene>
    <name evidence="4" type="primary">mce</name>
    <name evidence="4" type="ORF">DFR85_00820</name>
</gene>
<dbReference type="RefSeq" id="WP_110269247.1">
    <property type="nucleotide sequence ID" value="NZ_CP029289.2"/>
</dbReference>
<dbReference type="KEGG" id="abri:DFR85_00820"/>
<evidence type="ECO:0000259" key="3">
    <source>
        <dbReference type="PROSITE" id="PS51819"/>
    </source>
</evidence>
<dbReference type="CDD" id="cd07249">
    <property type="entry name" value="MMCE"/>
    <property type="match status" value="1"/>
</dbReference>
<evidence type="ECO:0000256" key="1">
    <source>
        <dbReference type="ARBA" id="ARBA00009308"/>
    </source>
</evidence>
<dbReference type="InterPro" id="IPR018146">
    <property type="entry name" value="Glyoxalase_1_CS"/>
</dbReference>
<dbReference type="Proteomes" id="UP000248044">
    <property type="component" value="Chromosome"/>
</dbReference>
<dbReference type="GO" id="GO:0004493">
    <property type="term" value="F:methylmalonyl-CoA epimerase activity"/>
    <property type="evidence" value="ECO:0007669"/>
    <property type="project" value="TreeGrafter"/>
</dbReference>
<keyword evidence="5" id="KW-1185">Reference proteome</keyword>
<dbReference type="SUPFAM" id="SSF54593">
    <property type="entry name" value="Glyoxalase/Bleomycin resistance protein/Dihydroxybiphenyl dioxygenase"/>
    <property type="match status" value="1"/>
</dbReference>
<proteinExistence type="inferred from homology"/>
<dbReference type="AlphaFoldDB" id="A0A2U9IBI7"/>
<dbReference type="Pfam" id="PF13669">
    <property type="entry name" value="Glyoxalase_4"/>
    <property type="match status" value="1"/>
</dbReference>
<reference evidence="4 5" key="1">
    <citation type="submission" date="2018-05" db="EMBL/GenBank/DDBJ databases">
        <title>Complete Genome Sequences of Extremely Thermoacidophilic, Metal-Mobilizing Type-Strain Members of the Archaeal Family Sulfolobaceae: Acidianus brierleyi DSM-1651T, Acidianus sulfidivorans DSM-18786T, Metallosphaera hakonensis DSM-7519T, and Metallosphaera prunae DSM-10039T.</title>
        <authorList>
            <person name="Counts J.A."/>
            <person name="Kelly R.M."/>
        </authorList>
    </citation>
    <scope>NUCLEOTIDE SEQUENCE [LARGE SCALE GENOMIC DNA]</scope>
    <source>
        <strain evidence="4 5">DSM 1651</strain>
    </source>
</reference>
<dbReference type="PANTHER" id="PTHR43048">
    <property type="entry name" value="METHYLMALONYL-COA EPIMERASE"/>
    <property type="match status" value="1"/>
</dbReference>
<dbReference type="GO" id="GO:0004462">
    <property type="term" value="F:lactoylglutathione lyase activity"/>
    <property type="evidence" value="ECO:0007669"/>
    <property type="project" value="InterPro"/>
</dbReference>
<dbReference type="PANTHER" id="PTHR43048:SF3">
    <property type="entry name" value="METHYLMALONYL-COA EPIMERASE, MITOCHONDRIAL"/>
    <property type="match status" value="1"/>
</dbReference>
<comment type="similarity">
    <text evidence="1">Belongs to the methylmalonyl-CoA epimerase family.</text>
</comment>
<protein>
    <submittedName>
        <fullName evidence="4">Methylmalonyl-CoA epimerase</fullName>
    </submittedName>
</protein>
<accession>A0A2U9IBI7</accession>
<evidence type="ECO:0000313" key="4">
    <source>
        <dbReference type="EMBL" id="AWR93363.1"/>
    </source>
</evidence>
<dbReference type="InterPro" id="IPR037523">
    <property type="entry name" value="VOC_core"/>
</dbReference>
<evidence type="ECO:0000256" key="2">
    <source>
        <dbReference type="ARBA" id="ARBA00022723"/>
    </source>
</evidence>
<name>A0A2U9IBI7_9CREN</name>
<dbReference type="GeneID" id="36830654"/>
<dbReference type="Gene3D" id="3.10.180.10">
    <property type="entry name" value="2,3-Dihydroxybiphenyl 1,2-Dioxygenase, domain 1"/>
    <property type="match status" value="1"/>
</dbReference>
<dbReference type="NCBIfam" id="TIGR03081">
    <property type="entry name" value="metmalonyl_epim"/>
    <property type="match status" value="1"/>
</dbReference>
<dbReference type="GO" id="GO:0046872">
    <property type="term" value="F:metal ion binding"/>
    <property type="evidence" value="ECO:0007669"/>
    <property type="project" value="UniProtKB-KW"/>
</dbReference>
<feature type="domain" description="VOC" evidence="3">
    <location>
        <begin position="5"/>
        <end position="138"/>
    </location>
</feature>
<dbReference type="InterPro" id="IPR017515">
    <property type="entry name" value="MeMalonyl-CoA_epimerase"/>
</dbReference>
<dbReference type="OrthoDB" id="6161at2157"/>
<dbReference type="GO" id="GO:0046491">
    <property type="term" value="P:L-methylmalonyl-CoA metabolic process"/>
    <property type="evidence" value="ECO:0007669"/>
    <property type="project" value="TreeGrafter"/>
</dbReference>
<keyword evidence="2" id="KW-0479">Metal-binding</keyword>